<dbReference type="PANTHER" id="PTHR48106">
    <property type="entry name" value="QUINONE OXIDOREDUCTASE PIG3-RELATED"/>
    <property type="match status" value="1"/>
</dbReference>
<keyword evidence="5" id="KW-1185">Reference proteome</keyword>
<dbReference type="Pfam" id="PF08240">
    <property type="entry name" value="ADH_N"/>
    <property type="match status" value="1"/>
</dbReference>
<feature type="domain" description="Enoyl reductase (ER)" evidence="3">
    <location>
        <begin position="10"/>
        <end position="309"/>
    </location>
</feature>
<comment type="caution">
    <text evidence="4">The sequence shown here is derived from an EMBL/GenBank/DDBJ whole genome shotgun (WGS) entry which is preliminary data.</text>
</comment>
<dbReference type="RefSeq" id="WP_345422465.1">
    <property type="nucleotide sequence ID" value="NZ_BAABGT010000075.1"/>
</dbReference>
<evidence type="ECO:0000256" key="1">
    <source>
        <dbReference type="ARBA" id="ARBA00022857"/>
    </source>
</evidence>
<evidence type="ECO:0000259" key="3">
    <source>
        <dbReference type="SMART" id="SM00829"/>
    </source>
</evidence>
<dbReference type="SUPFAM" id="SSF51735">
    <property type="entry name" value="NAD(P)-binding Rossmann-fold domains"/>
    <property type="match status" value="1"/>
</dbReference>
<reference evidence="5" key="1">
    <citation type="journal article" date="2019" name="Int. J. Syst. Evol. Microbiol.">
        <title>The Global Catalogue of Microorganisms (GCM) 10K type strain sequencing project: providing services to taxonomists for standard genome sequencing and annotation.</title>
        <authorList>
            <consortium name="The Broad Institute Genomics Platform"/>
            <consortium name="The Broad Institute Genome Sequencing Center for Infectious Disease"/>
            <person name="Wu L."/>
            <person name="Ma J."/>
        </authorList>
    </citation>
    <scope>NUCLEOTIDE SEQUENCE [LARGE SCALE GENOMIC DNA]</scope>
    <source>
        <strain evidence="5">JCM 17906</strain>
    </source>
</reference>
<keyword evidence="2" id="KW-0560">Oxidoreductase</keyword>
<evidence type="ECO:0000256" key="2">
    <source>
        <dbReference type="ARBA" id="ARBA00023002"/>
    </source>
</evidence>
<dbReference type="InterPro" id="IPR036291">
    <property type="entry name" value="NAD(P)-bd_dom_sf"/>
</dbReference>
<dbReference type="Proteomes" id="UP001501598">
    <property type="component" value="Unassembled WGS sequence"/>
</dbReference>
<dbReference type="PANTHER" id="PTHR48106:SF18">
    <property type="entry name" value="QUINONE OXIDOREDUCTASE PIG3"/>
    <property type="match status" value="1"/>
</dbReference>
<organism evidence="4 5">
    <name type="scientific">Pseudonocardia xishanensis</name>
    <dbReference type="NCBI Taxonomy" id="630995"/>
    <lineage>
        <taxon>Bacteria</taxon>
        <taxon>Bacillati</taxon>
        <taxon>Actinomycetota</taxon>
        <taxon>Actinomycetes</taxon>
        <taxon>Pseudonocardiales</taxon>
        <taxon>Pseudonocardiaceae</taxon>
        <taxon>Pseudonocardia</taxon>
    </lineage>
</organism>
<sequence>MKAYGLENYGGPEVMHEVTLPEEHAGAGQVRIRVAAAGVNPADTQVRDGSLADFFRGMTPPYVPGMDVAGTVDDVGDGVEGISAGDAVVGLVANSGSYGGYSEYVVLPAASVTAAPKGAGSAEAASWLMNALTARCALDVLALQPGSTLLVTGAPGAFGGYVTQLAAAEGLRVLAVGRRSDAELLRGFGADVILAAGDDLVERVRREVPDGVDGLADGAALHGAVAPALGDGGRLATVRGWTGDPGPGRTVVPVNVRDRAEDHAAIERLREQVEAGELAMRVARVLPAAEVVEAHRLLDAGGLRGRVVLDFEA</sequence>
<dbReference type="Pfam" id="PF13602">
    <property type="entry name" value="ADH_zinc_N_2"/>
    <property type="match status" value="1"/>
</dbReference>
<dbReference type="SUPFAM" id="SSF50129">
    <property type="entry name" value="GroES-like"/>
    <property type="match status" value="1"/>
</dbReference>
<keyword evidence="1" id="KW-0521">NADP</keyword>
<accession>A0ABP8RYK6</accession>
<dbReference type="Gene3D" id="3.40.50.720">
    <property type="entry name" value="NAD(P)-binding Rossmann-like Domain"/>
    <property type="match status" value="1"/>
</dbReference>
<dbReference type="InterPro" id="IPR013154">
    <property type="entry name" value="ADH-like_N"/>
</dbReference>
<gene>
    <name evidence="4" type="ORF">GCM10023175_46810</name>
</gene>
<dbReference type="Gene3D" id="3.90.180.10">
    <property type="entry name" value="Medium-chain alcohol dehydrogenases, catalytic domain"/>
    <property type="match status" value="1"/>
</dbReference>
<evidence type="ECO:0000313" key="5">
    <source>
        <dbReference type="Proteomes" id="UP001501598"/>
    </source>
</evidence>
<dbReference type="InterPro" id="IPR020843">
    <property type="entry name" value="ER"/>
</dbReference>
<dbReference type="SMART" id="SM00829">
    <property type="entry name" value="PKS_ER"/>
    <property type="match status" value="1"/>
</dbReference>
<proteinExistence type="predicted"/>
<dbReference type="CDD" id="cd05289">
    <property type="entry name" value="MDR_like_2"/>
    <property type="match status" value="1"/>
</dbReference>
<dbReference type="InterPro" id="IPR011032">
    <property type="entry name" value="GroES-like_sf"/>
</dbReference>
<evidence type="ECO:0000313" key="4">
    <source>
        <dbReference type="EMBL" id="GAA4552659.1"/>
    </source>
</evidence>
<dbReference type="EMBL" id="BAABGT010000075">
    <property type="protein sequence ID" value="GAA4552659.1"/>
    <property type="molecule type" value="Genomic_DNA"/>
</dbReference>
<name>A0ABP8RYK6_9PSEU</name>
<protein>
    <submittedName>
        <fullName evidence="4">NADP-dependent oxidoreductase</fullName>
    </submittedName>
</protein>